<keyword evidence="6 8" id="KW-0804">Transcription</keyword>
<comment type="subcellular location">
    <subcellularLocation>
        <location evidence="1 8">Nucleus</location>
    </subcellularLocation>
</comment>
<keyword evidence="15" id="KW-1185">Reference proteome</keyword>
<keyword evidence="5 8" id="KW-0805">Transcription regulation</keyword>
<evidence type="ECO:0000256" key="5">
    <source>
        <dbReference type="ARBA" id="ARBA00023015"/>
    </source>
</evidence>
<feature type="region of interest" description="Disordered" evidence="12">
    <location>
        <begin position="376"/>
        <end position="420"/>
    </location>
</feature>
<proteinExistence type="inferred from homology"/>
<dbReference type="PANTHER" id="PTHR10625:SF36">
    <property type="entry name" value="HISTONE DEACETYLASE 3"/>
    <property type="match status" value="1"/>
</dbReference>
<organism evidence="14 15">
    <name type="scientific">Clydaea vesicula</name>
    <dbReference type="NCBI Taxonomy" id="447962"/>
    <lineage>
        <taxon>Eukaryota</taxon>
        <taxon>Fungi</taxon>
        <taxon>Fungi incertae sedis</taxon>
        <taxon>Chytridiomycota</taxon>
        <taxon>Chytridiomycota incertae sedis</taxon>
        <taxon>Chytridiomycetes</taxon>
        <taxon>Lobulomycetales</taxon>
        <taxon>Lobulomycetaceae</taxon>
        <taxon>Clydaea</taxon>
    </lineage>
</organism>
<evidence type="ECO:0000256" key="1">
    <source>
        <dbReference type="ARBA" id="ARBA00004123"/>
    </source>
</evidence>
<feature type="compositionally biased region" description="Basic and acidic residues" evidence="12">
    <location>
        <begin position="400"/>
        <end position="409"/>
    </location>
</feature>
<evidence type="ECO:0000256" key="3">
    <source>
        <dbReference type="ARBA" id="ARBA00022801"/>
    </source>
</evidence>
<evidence type="ECO:0000256" key="10">
    <source>
        <dbReference type="PIRSR" id="PIRSR037913-2"/>
    </source>
</evidence>
<dbReference type="SUPFAM" id="SSF52768">
    <property type="entry name" value="Arginase/deacetylase"/>
    <property type="match status" value="1"/>
</dbReference>
<keyword evidence="7 8" id="KW-0539">Nucleus</keyword>
<feature type="binding site" evidence="11">
    <location>
        <position position="237"/>
    </location>
    <ligand>
        <name>a divalent metal cation</name>
        <dbReference type="ChEBI" id="CHEBI:60240"/>
    </ligand>
</feature>
<keyword evidence="4 8" id="KW-0156">Chromatin regulator</keyword>
<comment type="similarity">
    <text evidence="8">Belongs to the histone deacetylase family. HD Type 1 subfamily.</text>
</comment>
<dbReference type="AlphaFoldDB" id="A0AAD5TY07"/>
<dbReference type="PANTHER" id="PTHR10625">
    <property type="entry name" value="HISTONE DEACETYLASE HDAC1-RELATED"/>
    <property type="match status" value="1"/>
</dbReference>
<feature type="binding site" evidence="10">
    <location>
        <position position="71"/>
    </location>
    <ligand>
        <name>substrate</name>
    </ligand>
</feature>
<dbReference type="InterPro" id="IPR023801">
    <property type="entry name" value="His_deacetylse_dom"/>
</dbReference>
<protein>
    <recommendedName>
        <fullName evidence="2 8">Histone deacetylase</fullName>
        <ecNumber evidence="2 8">3.5.1.98</ecNumber>
    </recommendedName>
</protein>
<feature type="binding site" evidence="11">
    <location>
        <position position="148"/>
    </location>
    <ligand>
        <name>a divalent metal cation</name>
        <dbReference type="ChEBI" id="CHEBI:60240"/>
    </ligand>
</feature>
<name>A0AAD5TY07_9FUNG</name>
<evidence type="ECO:0000256" key="2">
    <source>
        <dbReference type="ARBA" id="ARBA00012111"/>
    </source>
</evidence>
<evidence type="ECO:0000256" key="6">
    <source>
        <dbReference type="ARBA" id="ARBA00023163"/>
    </source>
</evidence>
<accession>A0AAD5TY07</accession>
<dbReference type="GO" id="GO:0046872">
    <property type="term" value="F:metal ion binding"/>
    <property type="evidence" value="ECO:0007669"/>
    <property type="project" value="UniProtKB-KW"/>
</dbReference>
<gene>
    <name evidence="14" type="primary">HDAC3</name>
    <name evidence="14" type="ORF">HK099_001973</name>
</gene>
<evidence type="ECO:0000256" key="4">
    <source>
        <dbReference type="ARBA" id="ARBA00022853"/>
    </source>
</evidence>
<feature type="domain" description="Histone deacetylase" evidence="13">
    <location>
        <begin position="1"/>
        <end position="285"/>
    </location>
</feature>
<evidence type="ECO:0000256" key="8">
    <source>
        <dbReference type="PIRNR" id="PIRNR037913"/>
    </source>
</evidence>
<feature type="binding site" evidence="10">
    <location>
        <position position="121"/>
    </location>
    <ligand>
        <name>substrate</name>
    </ligand>
</feature>
<feature type="binding site" evidence="10">
    <location>
        <position position="270"/>
    </location>
    <ligand>
        <name>substrate</name>
    </ligand>
</feature>
<evidence type="ECO:0000256" key="9">
    <source>
        <dbReference type="PIRSR" id="PIRSR037913-1"/>
    </source>
</evidence>
<comment type="caution">
    <text evidence="14">The sequence shown here is derived from an EMBL/GenBank/DDBJ whole genome shotgun (WGS) entry which is preliminary data.</text>
</comment>
<dbReference type="InterPro" id="IPR003084">
    <property type="entry name" value="HDAC_I/II"/>
</dbReference>
<feature type="binding site" evidence="11">
    <location>
        <position position="150"/>
    </location>
    <ligand>
        <name>a divalent metal cation</name>
        <dbReference type="ChEBI" id="CHEBI:60240"/>
    </ligand>
</feature>
<sequence>MKPARLALTHNLVVNYGLHKKLDIFSPRRATDDEIASFHSEDYVDFLKRVTPDNVTNFTKFLTRFNVGVDDCPVFDGLYDFCRLYSGASIEAARKLISTQSDIAINWSGGLHHAKKFEASGFCYVNDIVLAILEMLRAYPRVLYIDIDVHHGDGVQEAFYQTDRVMTCSFHRYDGLFFPGTGGVEEIGAQNGKHYSINVPLHEYIDDDCYIDVFKHVMKNVMESFRPSCVVLQCGADSLASDRLIKGHGACVEYMKSFKTPMLVLGGGGYTIKNVSRCWAYETSVLVETDIPNELPMTDYRSHYGPDYTLHPNITDSTLENANSKQYLDSVKIKISEYLRFLSFAPGVQMQEVPPDLEGHLENGNVEVDQTEDLHSDTRFDGANDGLDPDGVGGLKRKREKESKDIDEREFYEDDFDNDN</sequence>
<dbReference type="InterPro" id="IPR037138">
    <property type="entry name" value="His_deacetylse_dom_sf"/>
</dbReference>
<evidence type="ECO:0000256" key="12">
    <source>
        <dbReference type="SAM" id="MobiDB-lite"/>
    </source>
</evidence>
<dbReference type="Gene3D" id="3.40.800.20">
    <property type="entry name" value="Histone deacetylase domain"/>
    <property type="match status" value="1"/>
</dbReference>
<dbReference type="PIRSF" id="PIRSF037913">
    <property type="entry name" value="His_deacetylse_1"/>
    <property type="match status" value="1"/>
</dbReference>
<dbReference type="Proteomes" id="UP001211065">
    <property type="component" value="Unassembled WGS sequence"/>
</dbReference>
<evidence type="ECO:0000313" key="15">
    <source>
        <dbReference type="Proteomes" id="UP001211065"/>
    </source>
</evidence>
<dbReference type="InterPro" id="IPR023696">
    <property type="entry name" value="Ureohydrolase_dom_sf"/>
</dbReference>
<dbReference type="GO" id="GO:0070210">
    <property type="term" value="C:Rpd3L-Expanded complex"/>
    <property type="evidence" value="ECO:0007669"/>
    <property type="project" value="TreeGrafter"/>
</dbReference>
<dbReference type="PRINTS" id="PR01270">
    <property type="entry name" value="HDASUPER"/>
</dbReference>
<dbReference type="GO" id="GO:0141221">
    <property type="term" value="F:histone deacetylase activity, hydrolytic mechanism"/>
    <property type="evidence" value="ECO:0007669"/>
    <property type="project" value="UniProtKB-EC"/>
</dbReference>
<dbReference type="EC" id="3.5.1.98" evidence="2 8"/>
<dbReference type="PRINTS" id="PR01271">
    <property type="entry name" value="HISDACETLASE"/>
</dbReference>
<keyword evidence="3 8" id="KW-0378">Hydrolase</keyword>
<comment type="catalytic activity">
    <reaction evidence="8">
        <text>N(6)-acetyl-L-lysyl-[histone] + H2O = L-lysyl-[histone] + acetate</text>
        <dbReference type="Rhea" id="RHEA:58196"/>
        <dbReference type="Rhea" id="RHEA-COMP:9845"/>
        <dbReference type="Rhea" id="RHEA-COMP:11338"/>
        <dbReference type="ChEBI" id="CHEBI:15377"/>
        <dbReference type="ChEBI" id="CHEBI:29969"/>
        <dbReference type="ChEBI" id="CHEBI:30089"/>
        <dbReference type="ChEBI" id="CHEBI:61930"/>
        <dbReference type="EC" id="3.5.1.98"/>
    </reaction>
</comment>
<evidence type="ECO:0000256" key="11">
    <source>
        <dbReference type="PIRSR" id="PIRSR037913-3"/>
    </source>
</evidence>
<keyword evidence="11" id="KW-0479">Metal-binding</keyword>
<feature type="compositionally biased region" description="Acidic residues" evidence="12">
    <location>
        <begin position="410"/>
        <end position="420"/>
    </location>
</feature>
<evidence type="ECO:0000313" key="14">
    <source>
        <dbReference type="EMBL" id="KAJ3202176.1"/>
    </source>
</evidence>
<dbReference type="InterPro" id="IPR000286">
    <property type="entry name" value="HDACs"/>
</dbReference>
<feature type="active site" description="Proton acceptor" evidence="9">
    <location>
        <position position="113"/>
    </location>
</feature>
<dbReference type="GO" id="GO:0040029">
    <property type="term" value="P:epigenetic regulation of gene expression"/>
    <property type="evidence" value="ECO:0007669"/>
    <property type="project" value="TreeGrafter"/>
</dbReference>
<reference evidence="14" key="1">
    <citation type="submission" date="2020-05" db="EMBL/GenBank/DDBJ databases">
        <title>Phylogenomic resolution of chytrid fungi.</title>
        <authorList>
            <person name="Stajich J.E."/>
            <person name="Amses K."/>
            <person name="Simmons R."/>
            <person name="Seto K."/>
            <person name="Myers J."/>
            <person name="Bonds A."/>
            <person name="Quandt C.A."/>
            <person name="Barry K."/>
            <person name="Liu P."/>
            <person name="Grigoriev I."/>
            <person name="Longcore J.E."/>
            <person name="James T.Y."/>
        </authorList>
    </citation>
    <scope>NUCLEOTIDE SEQUENCE</scope>
    <source>
        <strain evidence="14">JEL0476</strain>
    </source>
</reference>
<evidence type="ECO:0000259" key="13">
    <source>
        <dbReference type="Pfam" id="PF00850"/>
    </source>
</evidence>
<dbReference type="EMBL" id="JADGJW010001610">
    <property type="protein sequence ID" value="KAJ3202176.1"/>
    <property type="molecule type" value="Genomic_DNA"/>
</dbReference>
<dbReference type="Pfam" id="PF00850">
    <property type="entry name" value="Hist_deacetyl"/>
    <property type="match status" value="1"/>
</dbReference>
<evidence type="ECO:0000256" key="7">
    <source>
        <dbReference type="ARBA" id="ARBA00023242"/>
    </source>
</evidence>